<keyword evidence="1" id="KW-0812">Transmembrane</keyword>
<feature type="transmembrane region" description="Helical" evidence="1">
    <location>
        <begin position="37"/>
        <end position="57"/>
    </location>
</feature>
<evidence type="ECO:0000313" key="2">
    <source>
        <dbReference type="EMBL" id="MFC6015199.1"/>
    </source>
</evidence>
<accession>A0ABW1K2P1</accession>
<dbReference type="RefSeq" id="WP_377417007.1">
    <property type="nucleotide sequence ID" value="NZ_JBHSPR010000001.1"/>
</dbReference>
<gene>
    <name evidence="2" type="ORF">ACFP2T_03195</name>
</gene>
<proteinExistence type="predicted"/>
<sequence>MTTEPQSTAVADFHLERYKYILQQLHASNENVYRFLAIYQALATTLAGGALAVFVGYRKWEISAETARAGVIGLLCLITLVAAFTTLLIFVGILNWLDYRREECELTDEAVRPGFRKPPRHRNLVRWYETYIILFIVVSAVLMWVFALTLVLPEMN</sequence>
<feature type="transmembrane region" description="Helical" evidence="1">
    <location>
        <begin position="131"/>
        <end position="152"/>
    </location>
</feature>
<dbReference type="EMBL" id="JBHSPR010000001">
    <property type="protein sequence ID" value="MFC6015199.1"/>
    <property type="molecule type" value="Genomic_DNA"/>
</dbReference>
<organism evidence="2 3">
    <name type="scientific">Plantactinospora solaniradicis</name>
    <dbReference type="NCBI Taxonomy" id="1723736"/>
    <lineage>
        <taxon>Bacteria</taxon>
        <taxon>Bacillati</taxon>
        <taxon>Actinomycetota</taxon>
        <taxon>Actinomycetes</taxon>
        <taxon>Micromonosporales</taxon>
        <taxon>Micromonosporaceae</taxon>
        <taxon>Plantactinospora</taxon>
    </lineage>
</organism>
<keyword evidence="3" id="KW-1185">Reference proteome</keyword>
<evidence type="ECO:0000313" key="3">
    <source>
        <dbReference type="Proteomes" id="UP001596203"/>
    </source>
</evidence>
<keyword evidence="1" id="KW-1133">Transmembrane helix</keyword>
<protein>
    <recommendedName>
        <fullName evidence="4">DUF202 domain-containing protein</fullName>
    </recommendedName>
</protein>
<evidence type="ECO:0000256" key="1">
    <source>
        <dbReference type="SAM" id="Phobius"/>
    </source>
</evidence>
<comment type="caution">
    <text evidence="2">The sequence shown here is derived from an EMBL/GenBank/DDBJ whole genome shotgun (WGS) entry which is preliminary data.</text>
</comment>
<name>A0ABW1K2P1_9ACTN</name>
<evidence type="ECO:0008006" key="4">
    <source>
        <dbReference type="Google" id="ProtNLM"/>
    </source>
</evidence>
<feature type="transmembrane region" description="Helical" evidence="1">
    <location>
        <begin position="69"/>
        <end position="93"/>
    </location>
</feature>
<reference evidence="3" key="1">
    <citation type="journal article" date="2019" name="Int. J. Syst. Evol. Microbiol.">
        <title>The Global Catalogue of Microorganisms (GCM) 10K type strain sequencing project: providing services to taxonomists for standard genome sequencing and annotation.</title>
        <authorList>
            <consortium name="The Broad Institute Genomics Platform"/>
            <consortium name="The Broad Institute Genome Sequencing Center for Infectious Disease"/>
            <person name="Wu L."/>
            <person name="Ma J."/>
        </authorList>
    </citation>
    <scope>NUCLEOTIDE SEQUENCE [LARGE SCALE GENOMIC DNA]</scope>
    <source>
        <strain evidence="3">ZS-35-S2</strain>
    </source>
</reference>
<dbReference type="Proteomes" id="UP001596203">
    <property type="component" value="Unassembled WGS sequence"/>
</dbReference>
<keyword evidence="1" id="KW-0472">Membrane</keyword>